<feature type="domain" description="Acylphosphatase-like" evidence="9">
    <location>
        <begin position="6"/>
        <end position="93"/>
    </location>
</feature>
<proteinExistence type="inferred from homology"/>
<evidence type="ECO:0000259" key="9">
    <source>
        <dbReference type="PROSITE" id="PS51160"/>
    </source>
</evidence>
<evidence type="ECO:0000256" key="4">
    <source>
        <dbReference type="ARBA" id="ARBA00022801"/>
    </source>
</evidence>
<dbReference type="PANTHER" id="PTHR47268">
    <property type="entry name" value="ACYLPHOSPHATASE"/>
    <property type="match status" value="1"/>
</dbReference>
<dbReference type="Gene3D" id="3.30.70.100">
    <property type="match status" value="1"/>
</dbReference>
<dbReference type="PROSITE" id="PS00150">
    <property type="entry name" value="ACYLPHOSPHATASE_1"/>
    <property type="match status" value="1"/>
</dbReference>
<sequence>MPAKKAAYIRVYGRVQGVFFRAFTRDWASRLGLRGYVRNMSDGSVEIVAEGSEESIKELIEKVKIGPPAASVERVEVKWQEPSNMYSGFRIEY</sequence>
<evidence type="ECO:0000256" key="2">
    <source>
        <dbReference type="ARBA" id="ARBA00012150"/>
    </source>
</evidence>
<dbReference type="InterPro" id="IPR001792">
    <property type="entry name" value="Acylphosphatase-like_dom"/>
</dbReference>
<dbReference type="PROSITE" id="PS00151">
    <property type="entry name" value="ACYLPHOSPHATASE_2"/>
    <property type="match status" value="1"/>
</dbReference>
<dbReference type="SUPFAM" id="SSF54975">
    <property type="entry name" value="Acylphosphatase/BLUF domain-like"/>
    <property type="match status" value="1"/>
</dbReference>
<dbReference type="PROSITE" id="PS51160">
    <property type="entry name" value="ACYLPHOSPHATASE_3"/>
    <property type="match status" value="1"/>
</dbReference>
<dbReference type="InterPro" id="IPR017968">
    <property type="entry name" value="Acylphosphatase_CS"/>
</dbReference>
<evidence type="ECO:0000313" key="11">
    <source>
        <dbReference type="Proteomes" id="UP000277633"/>
    </source>
</evidence>
<feature type="active site" evidence="6">
    <location>
        <position position="39"/>
    </location>
</feature>
<keyword evidence="4 6" id="KW-0378">Hydrolase</keyword>
<dbReference type="AlphaFoldDB" id="A0A497JHM9"/>
<evidence type="ECO:0000313" key="10">
    <source>
        <dbReference type="EMBL" id="RLG69952.1"/>
    </source>
</evidence>
<comment type="catalytic activity">
    <reaction evidence="5 6 7">
        <text>an acyl phosphate + H2O = a carboxylate + phosphate + H(+)</text>
        <dbReference type="Rhea" id="RHEA:14965"/>
        <dbReference type="ChEBI" id="CHEBI:15377"/>
        <dbReference type="ChEBI" id="CHEBI:15378"/>
        <dbReference type="ChEBI" id="CHEBI:29067"/>
        <dbReference type="ChEBI" id="CHEBI:43474"/>
        <dbReference type="ChEBI" id="CHEBI:59918"/>
        <dbReference type="EC" id="3.6.1.7"/>
    </reaction>
</comment>
<dbReference type="GO" id="GO:0003998">
    <property type="term" value="F:acylphosphatase activity"/>
    <property type="evidence" value="ECO:0007669"/>
    <property type="project" value="UniProtKB-EC"/>
</dbReference>
<protein>
    <recommendedName>
        <fullName evidence="3 6">Acylphosphatase</fullName>
        <ecNumber evidence="2 6">3.6.1.7</ecNumber>
    </recommendedName>
</protein>
<organism evidence="10 11">
    <name type="scientific">Candidatus Iainarchaeum sp</name>
    <dbReference type="NCBI Taxonomy" id="3101447"/>
    <lineage>
        <taxon>Archaea</taxon>
        <taxon>Candidatus Iainarchaeota</taxon>
        <taxon>Candidatus Iainarchaeia</taxon>
        <taxon>Candidatus Iainarchaeales</taxon>
        <taxon>Candidatus Iainarchaeaceae</taxon>
        <taxon>Candidatus Iainarchaeum</taxon>
    </lineage>
</organism>
<dbReference type="EC" id="3.6.1.7" evidence="2 6"/>
<dbReference type="EMBL" id="QMWO01000033">
    <property type="protein sequence ID" value="RLG69952.1"/>
    <property type="molecule type" value="Genomic_DNA"/>
</dbReference>
<reference evidence="10 11" key="1">
    <citation type="submission" date="2018-06" db="EMBL/GenBank/DDBJ databases">
        <title>Extensive metabolic versatility and redundancy in microbially diverse, dynamic hydrothermal sediments.</title>
        <authorList>
            <person name="Dombrowski N."/>
            <person name="Teske A."/>
            <person name="Baker B.J."/>
        </authorList>
    </citation>
    <scope>NUCLEOTIDE SEQUENCE [LARGE SCALE GENOMIC DNA]</scope>
    <source>
        <strain evidence="10">B9_G13</strain>
    </source>
</reference>
<evidence type="ECO:0000256" key="7">
    <source>
        <dbReference type="RuleBase" id="RU000553"/>
    </source>
</evidence>
<name>A0A497JHM9_9ARCH</name>
<comment type="similarity">
    <text evidence="1 8">Belongs to the acylphosphatase family.</text>
</comment>
<feature type="active site" evidence="6">
    <location>
        <position position="21"/>
    </location>
</feature>
<evidence type="ECO:0000256" key="8">
    <source>
        <dbReference type="RuleBase" id="RU004168"/>
    </source>
</evidence>
<dbReference type="InterPro" id="IPR020456">
    <property type="entry name" value="Acylphosphatase"/>
</dbReference>
<evidence type="ECO:0000256" key="6">
    <source>
        <dbReference type="PROSITE-ProRule" id="PRU00520"/>
    </source>
</evidence>
<evidence type="ECO:0000256" key="1">
    <source>
        <dbReference type="ARBA" id="ARBA00005614"/>
    </source>
</evidence>
<dbReference type="PRINTS" id="PR00112">
    <property type="entry name" value="ACYLPHPHTASE"/>
</dbReference>
<dbReference type="PANTHER" id="PTHR47268:SF4">
    <property type="entry name" value="ACYLPHOSPHATASE"/>
    <property type="match status" value="1"/>
</dbReference>
<dbReference type="Pfam" id="PF00708">
    <property type="entry name" value="Acylphosphatase"/>
    <property type="match status" value="1"/>
</dbReference>
<gene>
    <name evidence="10" type="ORF">DRO07_01315</name>
</gene>
<evidence type="ECO:0000256" key="5">
    <source>
        <dbReference type="ARBA" id="ARBA00047645"/>
    </source>
</evidence>
<evidence type="ECO:0000256" key="3">
    <source>
        <dbReference type="ARBA" id="ARBA00015991"/>
    </source>
</evidence>
<dbReference type="FunFam" id="3.30.70.100:FF:000012">
    <property type="entry name" value="Acylphosphatase"/>
    <property type="match status" value="1"/>
</dbReference>
<dbReference type="Proteomes" id="UP000277633">
    <property type="component" value="Unassembled WGS sequence"/>
</dbReference>
<dbReference type="InterPro" id="IPR036046">
    <property type="entry name" value="Acylphosphatase-like_dom_sf"/>
</dbReference>
<accession>A0A497JHM9</accession>
<comment type="caution">
    <text evidence="10">The sequence shown here is derived from an EMBL/GenBank/DDBJ whole genome shotgun (WGS) entry which is preliminary data.</text>
</comment>